<dbReference type="PANTHER" id="PTHR37193">
    <property type="entry name" value="ALPHA-1,6-MANNOSYL-GLYCOPROTEIN 2-BETA-N-ACETYLGLUCOSAMINYLTRANSFERASE"/>
    <property type="match status" value="1"/>
</dbReference>
<comment type="caution">
    <text evidence="1">The sequence shown here is derived from an EMBL/GenBank/DDBJ whole genome shotgun (WGS) entry which is preliminary data.</text>
</comment>
<gene>
    <name evidence="1" type="ORF">NC653_007657</name>
</gene>
<dbReference type="Proteomes" id="UP001164929">
    <property type="component" value="Chromosome 2"/>
</dbReference>
<keyword evidence="2" id="KW-1185">Reference proteome</keyword>
<dbReference type="AlphaFoldDB" id="A0AAD6RIL6"/>
<evidence type="ECO:0000313" key="1">
    <source>
        <dbReference type="EMBL" id="KAJ7009085.1"/>
    </source>
</evidence>
<accession>A0AAD6RIL6</accession>
<name>A0AAD6RIL6_9ROSI</name>
<reference evidence="1" key="1">
    <citation type="journal article" date="2023" name="Mol. Ecol. Resour.">
        <title>Chromosome-level genome assembly of a triploid poplar Populus alba 'Berolinensis'.</title>
        <authorList>
            <person name="Chen S."/>
            <person name="Yu Y."/>
            <person name="Wang X."/>
            <person name="Wang S."/>
            <person name="Zhang T."/>
            <person name="Zhou Y."/>
            <person name="He R."/>
            <person name="Meng N."/>
            <person name="Wang Y."/>
            <person name="Liu W."/>
            <person name="Liu Z."/>
            <person name="Liu J."/>
            <person name="Guo Q."/>
            <person name="Huang H."/>
            <person name="Sederoff R.R."/>
            <person name="Wang G."/>
            <person name="Qu G."/>
            <person name="Chen S."/>
        </authorList>
    </citation>
    <scope>NUCLEOTIDE SEQUENCE</scope>
    <source>
        <strain evidence="1">SC-2020</strain>
    </source>
</reference>
<proteinExistence type="predicted"/>
<dbReference type="EMBL" id="JAQIZT010000002">
    <property type="protein sequence ID" value="KAJ7009085.1"/>
    <property type="molecule type" value="Genomic_DNA"/>
</dbReference>
<sequence length="331" mass="36779">MISWAETMASPLIQSLVDYGFFPSYLFDEGPNDAPLGSRACSSRGFCESSKVSARPHTQIYCTSERVLGNQEDLATETVAELQPENGEVFSSSRQPVASIMLERTLSGLRTFVLFWLIMDNSKILHAKLGIPHECHRCGNGELSMLGALFLARAHEEARSCEWMDGAGIFRVLQICTSRYGRDEGLALLEKTGMYLGPERYTVKHMPIDVMRGSNSGREYNGTFKEPSLGFSWHDVSLSAPGITLPSGQECAFSPLLETKDSEGNACGMTSDDLQSGIRVFHLLAEILLGYLRRGLKEIPDAVPDEHLRIPFLLSWKLSKLRNQLHVLESE</sequence>
<dbReference type="PANTHER" id="PTHR37193:SF1">
    <property type="entry name" value="ALPHA-1,6-MANNOSYL-GLYCOPROTEIN 2-BETA-N-ACETYLGLUCOSAMINYLTRANSFERASE"/>
    <property type="match status" value="1"/>
</dbReference>
<evidence type="ECO:0000313" key="2">
    <source>
        <dbReference type="Proteomes" id="UP001164929"/>
    </source>
</evidence>
<protein>
    <submittedName>
        <fullName evidence="1">Uncharacterized protein</fullName>
    </submittedName>
</protein>
<organism evidence="1 2">
    <name type="scientific">Populus alba x Populus x berolinensis</name>
    <dbReference type="NCBI Taxonomy" id="444605"/>
    <lineage>
        <taxon>Eukaryota</taxon>
        <taxon>Viridiplantae</taxon>
        <taxon>Streptophyta</taxon>
        <taxon>Embryophyta</taxon>
        <taxon>Tracheophyta</taxon>
        <taxon>Spermatophyta</taxon>
        <taxon>Magnoliopsida</taxon>
        <taxon>eudicotyledons</taxon>
        <taxon>Gunneridae</taxon>
        <taxon>Pentapetalae</taxon>
        <taxon>rosids</taxon>
        <taxon>fabids</taxon>
        <taxon>Malpighiales</taxon>
        <taxon>Salicaceae</taxon>
        <taxon>Saliceae</taxon>
        <taxon>Populus</taxon>
    </lineage>
</organism>